<evidence type="ECO:0000259" key="1">
    <source>
        <dbReference type="Pfam" id="PF23889"/>
    </source>
</evidence>
<accession>A0A5M3Q1W2</accession>
<dbReference type="Pfam" id="PF23889">
    <property type="entry name" value="DUF7241"/>
    <property type="match status" value="1"/>
</dbReference>
<dbReference type="AlphaFoldDB" id="A0A5M3Q1W2"/>
<reference evidence="2 3" key="1">
    <citation type="journal article" date="2019" name="J. Gen. Appl. Microbiol.">
        <title>Aerobic degradation of cis-dichloroethene by the marine bacterium Marinobacter salsuginis strain 5N-3.</title>
        <authorList>
            <person name="Inoue Y."/>
            <person name="Fukunaga Y."/>
            <person name="Katsumata H."/>
            <person name="Ohji S."/>
            <person name="Hosoyama A."/>
            <person name="Mori K."/>
            <person name="Ando K."/>
        </authorList>
    </citation>
    <scope>NUCLEOTIDE SEQUENCE [LARGE SCALE GENOMIC DNA]</scope>
    <source>
        <strain evidence="2 3">NBRC 109114</strain>
    </source>
</reference>
<name>A0A5M3Q1W2_9GAMM</name>
<sequence>MNRGKTEADTLKINGWGPGDILEGDEGYGPDQIKIIAVGNERFIGQWRNRETGDFDRESPNITLTCREWRKVGHDPAYGITPSLGLRKAQQLGEVCGVLVRTESGKQAAVHELGRVTWIRNSDTDQAESDRSIDWRAVATSAIEDISEITELLGVPEEEAHRPITSLVREYIAKTGIEPGWEVLPEDLRTHLGDFQEAISQVMATGDEDGYWQHQLQTLERVRLMLIDRDLENPDMASKSTISCGHPELDAIAEEDWS</sequence>
<dbReference type="RefSeq" id="WP_153637345.1">
    <property type="nucleotide sequence ID" value="NZ_BGZI01000020.1"/>
</dbReference>
<evidence type="ECO:0000313" key="2">
    <source>
        <dbReference type="EMBL" id="GBO89244.1"/>
    </source>
</evidence>
<dbReference type="Proteomes" id="UP000387223">
    <property type="component" value="Unassembled WGS sequence"/>
</dbReference>
<feature type="domain" description="DUF7241" evidence="1">
    <location>
        <begin position="6"/>
        <end position="72"/>
    </location>
</feature>
<evidence type="ECO:0000313" key="3">
    <source>
        <dbReference type="Proteomes" id="UP000387223"/>
    </source>
</evidence>
<dbReference type="InterPro" id="IPR055665">
    <property type="entry name" value="DUF7241"/>
</dbReference>
<gene>
    <name evidence="2" type="ORF">MSSD14B_29120</name>
</gene>
<comment type="caution">
    <text evidence="2">The sequence shown here is derived from an EMBL/GenBank/DDBJ whole genome shotgun (WGS) entry which is preliminary data.</text>
</comment>
<organism evidence="2 3">
    <name type="scientific">Marinobacter salsuginis</name>
    <dbReference type="NCBI Taxonomy" id="418719"/>
    <lineage>
        <taxon>Bacteria</taxon>
        <taxon>Pseudomonadati</taxon>
        <taxon>Pseudomonadota</taxon>
        <taxon>Gammaproteobacteria</taxon>
        <taxon>Pseudomonadales</taxon>
        <taxon>Marinobacteraceae</taxon>
        <taxon>Marinobacter</taxon>
    </lineage>
</organism>
<proteinExistence type="predicted"/>
<protein>
    <recommendedName>
        <fullName evidence="1">DUF7241 domain-containing protein</fullName>
    </recommendedName>
</protein>
<dbReference type="EMBL" id="BGZI01000020">
    <property type="protein sequence ID" value="GBO89244.1"/>
    <property type="molecule type" value="Genomic_DNA"/>
</dbReference>